<dbReference type="RefSeq" id="WP_184295496.1">
    <property type="nucleotide sequence ID" value="NZ_JACHXO010000011.1"/>
</dbReference>
<proteinExistence type="predicted"/>
<sequence length="88" mass="9495">MSSIICMASAHSRLAEPRGWREWISSRLLRLGGRLIRWAWLLAPTAARSEAGTDLHLEFGPLGGGSSDHGGLYVNGQLVGTLAGVRRL</sequence>
<evidence type="ECO:0000313" key="1">
    <source>
        <dbReference type="EMBL" id="MBB3197197.1"/>
    </source>
</evidence>
<evidence type="ECO:0000313" key="2">
    <source>
        <dbReference type="Proteomes" id="UP000574369"/>
    </source>
</evidence>
<dbReference type="Proteomes" id="UP000574369">
    <property type="component" value="Unassembled WGS sequence"/>
</dbReference>
<organism evidence="1 2">
    <name type="scientific">Roseateles terrae</name>
    <dbReference type="NCBI Taxonomy" id="431060"/>
    <lineage>
        <taxon>Bacteria</taxon>
        <taxon>Pseudomonadati</taxon>
        <taxon>Pseudomonadota</taxon>
        <taxon>Betaproteobacteria</taxon>
        <taxon>Burkholderiales</taxon>
        <taxon>Sphaerotilaceae</taxon>
        <taxon>Roseateles</taxon>
    </lineage>
</organism>
<reference evidence="1 2" key="1">
    <citation type="submission" date="2020-08" db="EMBL/GenBank/DDBJ databases">
        <title>Genomic Encyclopedia of Type Strains, Phase III (KMG-III): the genomes of soil and plant-associated and newly described type strains.</title>
        <authorList>
            <person name="Whitman W."/>
        </authorList>
    </citation>
    <scope>NUCLEOTIDE SEQUENCE [LARGE SCALE GENOMIC DNA]</scope>
    <source>
        <strain evidence="1 2">CECT 7247</strain>
    </source>
</reference>
<dbReference type="EMBL" id="JACHXO010000011">
    <property type="protein sequence ID" value="MBB3197197.1"/>
    <property type="molecule type" value="Genomic_DNA"/>
</dbReference>
<accession>A0ABR6GYK8</accession>
<keyword evidence="2" id="KW-1185">Reference proteome</keyword>
<protein>
    <submittedName>
        <fullName evidence="1">Uncharacterized protein</fullName>
    </submittedName>
</protein>
<name>A0ABR6GYK8_9BURK</name>
<gene>
    <name evidence="1" type="ORF">FHS28_004624</name>
</gene>
<comment type="caution">
    <text evidence="1">The sequence shown here is derived from an EMBL/GenBank/DDBJ whole genome shotgun (WGS) entry which is preliminary data.</text>
</comment>